<keyword evidence="3" id="KW-1185">Reference proteome</keyword>
<dbReference type="EMBL" id="FMCT01000012">
    <property type="protein sequence ID" value="SCF43490.1"/>
    <property type="molecule type" value="Genomic_DNA"/>
</dbReference>
<dbReference type="Gene3D" id="3.90.79.40">
    <property type="entry name" value="EvaA sugar 2,3-dehydratase subunit"/>
    <property type="match status" value="2"/>
</dbReference>
<feature type="domain" description="dTDP-4-dehydro-6-deoxy-alpha-D-glucopyranose 2,3-dehydratase" evidence="1">
    <location>
        <begin position="34"/>
        <end position="233"/>
    </location>
</feature>
<name>A0A1C5AE59_9ACTN</name>
<evidence type="ECO:0000259" key="1">
    <source>
        <dbReference type="Pfam" id="PF03559"/>
    </source>
</evidence>
<accession>A0A1C5AE59</accession>
<dbReference type="GO" id="GO:0016829">
    <property type="term" value="F:lyase activity"/>
    <property type="evidence" value="ECO:0007669"/>
    <property type="project" value="InterPro"/>
</dbReference>
<sequence>MSELPALSEGKLMTSGDDPMEWWEPAAGGVSPAFRSWLAERSTMTSCEVERIRLDELRGWAFDETTGNLAHESGRFFVVEGVHVRTTYGAVAEWYQPIINQPEIGILGMLMKLVDGVPHCLLQAKVEPGNINMMQLSPTVQATRSNYTRVHGGGGTRYLEYFTRPGAGRVLVDVLQSEQGSWFLHKRNRNMVVLVDDVPPSDYHYWLPLHEVRRLLRIDVLVNMDTRSVLSCLPSTFFAGSGAVPANSAMAAALARSASGEGPSHRSTEAVLSWFTEAKSRHELAVSRISLRDLRGWRRTPYEISREDGRHFSIVGVTVRINNREVTEWSQPLLHPRQRGIIAFALRIINGVAHVLVHARFQVGLLDAMEMGPTVQCTPSSDAEQRPPFLDLILNAPSERILFDTVLAEEGGRFYRAENRYMLVEVDDDLPVVPDTFCWVAVHQLATLLRHGYYLNVEARSLLACLHSLW</sequence>
<protein>
    <submittedName>
        <fullName evidence="2">Oxidase EvaA</fullName>
    </submittedName>
</protein>
<feature type="domain" description="dTDP-4-dehydro-6-deoxy-alpha-D-glucopyranose 2,3-dehydratase" evidence="1">
    <location>
        <begin position="269"/>
        <end position="466"/>
    </location>
</feature>
<dbReference type="Proteomes" id="UP000183585">
    <property type="component" value="Unassembled WGS sequence"/>
</dbReference>
<dbReference type="InterPro" id="IPR038153">
    <property type="entry name" value="EvaA-like_sf"/>
</dbReference>
<proteinExistence type="predicted"/>
<reference evidence="3" key="1">
    <citation type="submission" date="2016-06" db="EMBL/GenBank/DDBJ databases">
        <authorList>
            <person name="Varghese N."/>
            <person name="Submissions Spin"/>
        </authorList>
    </citation>
    <scope>NUCLEOTIDE SEQUENCE [LARGE SCALE GENOMIC DNA]</scope>
    <source>
        <strain evidence="3">DSM 43168</strain>
    </source>
</reference>
<evidence type="ECO:0000313" key="2">
    <source>
        <dbReference type="EMBL" id="SCF43490.1"/>
    </source>
</evidence>
<gene>
    <name evidence="2" type="ORF">GA0070563_112245</name>
</gene>
<dbReference type="AlphaFoldDB" id="A0A1C5AE59"/>
<dbReference type="RefSeq" id="WP_256095788.1">
    <property type="nucleotide sequence ID" value="NZ_FMCT01000012.1"/>
</dbReference>
<dbReference type="Pfam" id="PF03559">
    <property type="entry name" value="Hexose_dehydrat"/>
    <property type="match status" value="2"/>
</dbReference>
<evidence type="ECO:0000313" key="3">
    <source>
        <dbReference type="Proteomes" id="UP000183585"/>
    </source>
</evidence>
<organism evidence="2 3">
    <name type="scientific">Micromonospora carbonacea</name>
    <dbReference type="NCBI Taxonomy" id="47853"/>
    <lineage>
        <taxon>Bacteria</taxon>
        <taxon>Bacillati</taxon>
        <taxon>Actinomycetota</taxon>
        <taxon>Actinomycetes</taxon>
        <taxon>Micromonosporales</taxon>
        <taxon>Micromonosporaceae</taxon>
        <taxon>Micromonospora</taxon>
    </lineage>
</organism>
<dbReference type="InterPro" id="IPR005212">
    <property type="entry name" value="EvaA-like"/>
</dbReference>